<evidence type="ECO:0000256" key="9">
    <source>
        <dbReference type="ARBA" id="ARBA00022777"/>
    </source>
</evidence>
<keyword evidence="16" id="KW-0753">Steroid metabolism</keyword>
<keyword evidence="7" id="KW-0808">Transferase</keyword>
<dbReference type="PANTHER" id="PTHR13101:SF1">
    <property type="entry name" value="PHOSPHOMEVALONATE KINASE"/>
    <property type="match status" value="1"/>
</dbReference>
<evidence type="ECO:0000256" key="5">
    <source>
        <dbReference type="ARBA" id="ARBA00022516"/>
    </source>
</evidence>
<keyword evidence="14" id="KW-0443">Lipid metabolism</keyword>
<evidence type="ECO:0000256" key="10">
    <source>
        <dbReference type="ARBA" id="ARBA00022778"/>
    </source>
</evidence>
<evidence type="ECO:0000256" key="12">
    <source>
        <dbReference type="ARBA" id="ARBA00022955"/>
    </source>
</evidence>
<evidence type="ECO:0000256" key="6">
    <source>
        <dbReference type="ARBA" id="ARBA00022548"/>
    </source>
</evidence>
<evidence type="ECO:0000256" key="7">
    <source>
        <dbReference type="ARBA" id="ARBA00022679"/>
    </source>
</evidence>
<evidence type="ECO:0000256" key="16">
    <source>
        <dbReference type="ARBA" id="ARBA00023221"/>
    </source>
</evidence>
<name>A0A6F9DQ08_9ASCI</name>
<dbReference type="GO" id="GO:0005524">
    <property type="term" value="F:ATP binding"/>
    <property type="evidence" value="ECO:0007669"/>
    <property type="project" value="UniProtKB-KW"/>
</dbReference>
<keyword evidence="11" id="KW-0067">ATP-binding</keyword>
<dbReference type="GO" id="GO:0006695">
    <property type="term" value="P:cholesterol biosynthetic process"/>
    <property type="evidence" value="ECO:0007669"/>
    <property type="project" value="UniProtKB-KW"/>
</dbReference>
<proteinExistence type="evidence at transcript level"/>
<evidence type="ECO:0000256" key="8">
    <source>
        <dbReference type="ARBA" id="ARBA00022741"/>
    </source>
</evidence>
<keyword evidence="10" id="KW-0152">Cholesterol biosynthesis</keyword>
<dbReference type="UniPathway" id="UPA00057">
    <property type="reaction ID" value="UER00099"/>
</dbReference>
<gene>
    <name evidence="18" type="primary">Pmvk-003</name>
</gene>
<sequence length="122" mass="13886">MIAWGEGIRNNDPEYFCKLAIAPFSAKQVWIVTDARRKSDLAFFERNFANTKLIFVRITASKTTRIARGWQFVTGIDDAESECDLDEGLTWNVVINNDDSLGTYATNENILKLINIIKESYS</sequence>
<keyword evidence="15" id="KW-1207">Sterol metabolism</keyword>
<evidence type="ECO:0000256" key="17">
    <source>
        <dbReference type="ARBA" id="ARBA00034549"/>
    </source>
</evidence>
<keyword evidence="5" id="KW-0444">Lipid biosynthesis</keyword>
<evidence type="ECO:0000313" key="18">
    <source>
        <dbReference type="EMBL" id="CAB3264975.1"/>
    </source>
</evidence>
<comment type="subcellular location">
    <subcellularLocation>
        <location evidence="1">Cytoplasm</location>
        <location evidence="1">Cytosol</location>
    </subcellularLocation>
</comment>
<protein>
    <recommendedName>
        <fullName evidence="17">Phosphomevalonate kinase</fullName>
        <ecNumber evidence="3">2.7.4.2</ecNumber>
    </recommendedName>
</protein>
<dbReference type="Gene3D" id="3.40.50.300">
    <property type="entry name" value="P-loop containing nucleotide triphosphate hydrolases"/>
    <property type="match status" value="1"/>
</dbReference>
<evidence type="ECO:0000256" key="14">
    <source>
        <dbReference type="ARBA" id="ARBA00023098"/>
    </source>
</evidence>
<dbReference type="GO" id="GO:0005829">
    <property type="term" value="C:cytosol"/>
    <property type="evidence" value="ECO:0007669"/>
    <property type="project" value="UniProtKB-SubCell"/>
</dbReference>
<keyword evidence="6" id="KW-0153">Cholesterol metabolism</keyword>
<evidence type="ECO:0000256" key="4">
    <source>
        <dbReference type="ARBA" id="ARBA00022490"/>
    </source>
</evidence>
<comment type="pathway">
    <text evidence="2">Isoprenoid biosynthesis; isopentenyl diphosphate biosynthesis via mevalonate pathway; isopentenyl diphosphate from (R)-mevalonate: step 2/3.</text>
</comment>
<keyword evidence="9 18" id="KW-0418">Kinase</keyword>
<accession>A0A6F9DQ08</accession>
<dbReference type="Pfam" id="PF04275">
    <property type="entry name" value="P-mevalo_kinase"/>
    <property type="match status" value="1"/>
</dbReference>
<dbReference type="InterPro" id="IPR027417">
    <property type="entry name" value="P-loop_NTPase"/>
</dbReference>
<evidence type="ECO:0000256" key="11">
    <source>
        <dbReference type="ARBA" id="ARBA00022840"/>
    </source>
</evidence>
<organism evidence="18">
    <name type="scientific">Phallusia mammillata</name>
    <dbReference type="NCBI Taxonomy" id="59560"/>
    <lineage>
        <taxon>Eukaryota</taxon>
        <taxon>Metazoa</taxon>
        <taxon>Chordata</taxon>
        <taxon>Tunicata</taxon>
        <taxon>Ascidiacea</taxon>
        <taxon>Phlebobranchia</taxon>
        <taxon>Ascidiidae</taxon>
        <taxon>Phallusia</taxon>
    </lineage>
</organism>
<dbReference type="EMBL" id="LR789113">
    <property type="protein sequence ID" value="CAB3264975.1"/>
    <property type="molecule type" value="mRNA"/>
</dbReference>
<keyword evidence="13" id="KW-0756">Sterol biosynthesis</keyword>
<evidence type="ECO:0000256" key="15">
    <source>
        <dbReference type="ARBA" id="ARBA00023166"/>
    </source>
</evidence>
<reference evidence="18" key="1">
    <citation type="submission" date="2020-04" db="EMBL/GenBank/DDBJ databases">
        <authorList>
            <person name="Neveu A P."/>
        </authorList>
    </citation>
    <scope>NUCLEOTIDE SEQUENCE</scope>
    <source>
        <tissue evidence="18">Whole embryo</tissue>
    </source>
</reference>
<evidence type="ECO:0000256" key="3">
    <source>
        <dbReference type="ARBA" id="ARBA00012958"/>
    </source>
</evidence>
<evidence type="ECO:0000256" key="13">
    <source>
        <dbReference type="ARBA" id="ARBA00023011"/>
    </source>
</evidence>
<evidence type="ECO:0000256" key="1">
    <source>
        <dbReference type="ARBA" id="ARBA00004514"/>
    </source>
</evidence>
<dbReference type="GO" id="GO:0019287">
    <property type="term" value="P:isopentenyl diphosphate biosynthetic process, mevalonate pathway"/>
    <property type="evidence" value="ECO:0007669"/>
    <property type="project" value="UniProtKB-UniPathway"/>
</dbReference>
<keyword evidence="12" id="KW-0752">Steroid biosynthesis</keyword>
<evidence type="ECO:0000256" key="2">
    <source>
        <dbReference type="ARBA" id="ARBA00005017"/>
    </source>
</evidence>
<dbReference type="GO" id="GO:0004631">
    <property type="term" value="F:phosphomevalonate kinase activity"/>
    <property type="evidence" value="ECO:0007669"/>
    <property type="project" value="UniProtKB-EC"/>
</dbReference>
<dbReference type="InterPro" id="IPR005919">
    <property type="entry name" value="Pmev_kin_anim"/>
</dbReference>
<dbReference type="EC" id="2.7.4.2" evidence="3"/>
<dbReference type="PANTHER" id="PTHR13101">
    <property type="entry name" value="PHOSPHOMEVALONATE KINASE"/>
    <property type="match status" value="1"/>
</dbReference>
<dbReference type="AlphaFoldDB" id="A0A6F9DQ08"/>
<keyword evidence="4" id="KW-0963">Cytoplasm</keyword>
<keyword evidence="8" id="KW-0547">Nucleotide-binding</keyword>